<evidence type="ECO:0000313" key="6">
    <source>
        <dbReference type="EMBL" id="SIO36683.1"/>
    </source>
</evidence>
<feature type="signal peptide" evidence="4">
    <location>
        <begin position="1"/>
        <end position="27"/>
    </location>
</feature>
<dbReference type="SUPFAM" id="SSF53822">
    <property type="entry name" value="Periplasmic binding protein-like I"/>
    <property type="match status" value="1"/>
</dbReference>
<dbReference type="InterPro" id="IPR028082">
    <property type="entry name" value="Peripla_BP_I"/>
</dbReference>
<sequence>MKEKTARCARNLLCLGAILLAGVNAHAQEKPTTNAKIALSNSFASNSWRQQMLQDWDKVTKQAVASKVVAAAPSFTTVQNQATEQSQQIQNMILQGYTAIVVDAASPTAVNGAIKQACSAGIVVVSFDGTVTEPCAYKISIDFKRMGQMQIDYFHKRNLKGNLLEVRGLAGFVVDNQIHSGVEEGLKQYPEFKVVGSVNGDYTQTVAQKAVAGLLPTLSDVVAVTTQGGDGAGTARAFIDAGRKLPVVFMGNRYDELELWKNEHDKNGYETESASIVPGAATFAFWYAQQVLAGAKLPKEINLPISVITQNDLVQSMASTPKGGVYDQTFTKQQVMDYVKSHAAN</sequence>
<dbReference type="EMBL" id="FSRU01000001">
    <property type="protein sequence ID" value="SIO36683.1"/>
    <property type="molecule type" value="Genomic_DNA"/>
</dbReference>
<keyword evidence="7" id="KW-1185">Reference proteome</keyword>
<evidence type="ECO:0000259" key="5">
    <source>
        <dbReference type="Pfam" id="PF13407"/>
    </source>
</evidence>
<dbReference type="AlphaFoldDB" id="A0A1N6IXE3"/>
<dbReference type="Proteomes" id="UP000185151">
    <property type="component" value="Unassembled WGS sequence"/>
</dbReference>
<evidence type="ECO:0000256" key="2">
    <source>
        <dbReference type="ARBA" id="ARBA00007639"/>
    </source>
</evidence>
<gene>
    <name evidence="6" type="ORF">SAMN05444165_2583</name>
</gene>
<dbReference type="Gene3D" id="3.40.50.2300">
    <property type="match status" value="2"/>
</dbReference>
<proteinExistence type="inferred from homology"/>
<dbReference type="InterPro" id="IPR025997">
    <property type="entry name" value="SBP_2_dom"/>
</dbReference>
<feature type="chain" id="PRO_5012636321" evidence="4">
    <location>
        <begin position="28"/>
        <end position="345"/>
    </location>
</feature>
<reference evidence="6 7" key="1">
    <citation type="submission" date="2016-11" db="EMBL/GenBank/DDBJ databases">
        <authorList>
            <person name="Jaros S."/>
            <person name="Januszkiewicz K."/>
            <person name="Wedrychowicz H."/>
        </authorList>
    </citation>
    <scope>NUCLEOTIDE SEQUENCE [LARGE SCALE GENOMIC DNA]</scope>
    <source>
        <strain evidence="6 7">GAS95</strain>
    </source>
</reference>
<evidence type="ECO:0000256" key="1">
    <source>
        <dbReference type="ARBA" id="ARBA00004196"/>
    </source>
</evidence>
<dbReference type="Pfam" id="PF13407">
    <property type="entry name" value="Peripla_BP_4"/>
    <property type="match status" value="1"/>
</dbReference>
<name>A0A1N6IXE3_9BURK</name>
<evidence type="ECO:0000313" key="7">
    <source>
        <dbReference type="Proteomes" id="UP000185151"/>
    </source>
</evidence>
<evidence type="ECO:0000256" key="3">
    <source>
        <dbReference type="ARBA" id="ARBA00022729"/>
    </source>
</evidence>
<comment type="subcellular location">
    <subcellularLocation>
        <location evidence="1">Cell envelope</location>
    </subcellularLocation>
</comment>
<organism evidence="6 7">
    <name type="scientific">Paraburkholderia phenazinium</name>
    <dbReference type="NCBI Taxonomy" id="60549"/>
    <lineage>
        <taxon>Bacteria</taxon>
        <taxon>Pseudomonadati</taxon>
        <taxon>Pseudomonadota</taxon>
        <taxon>Betaproteobacteria</taxon>
        <taxon>Burkholderiales</taxon>
        <taxon>Burkholderiaceae</taxon>
        <taxon>Paraburkholderia</taxon>
    </lineage>
</organism>
<feature type="domain" description="Periplasmic binding protein" evidence="5">
    <location>
        <begin position="37"/>
        <end position="265"/>
    </location>
</feature>
<dbReference type="GO" id="GO:0030313">
    <property type="term" value="C:cell envelope"/>
    <property type="evidence" value="ECO:0007669"/>
    <property type="project" value="UniProtKB-SubCell"/>
</dbReference>
<dbReference type="PANTHER" id="PTHR46847:SF1">
    <property type="entry name" value="D-ALLOSE-BINDING PERIPLASMIC PROTEIN-RELATED"/>
    <property type="match status" value="1"/>
</dbReference>
<keyword evidence="3 4" id="KW-0732">Signal</keyword>
<evidence type="ECO:0000256" key="4">
    <source>
        <dbReference type="SAM" id="SignalP"/>
    </source>
</evidence>
<dbReference type="GO" id="GO:0030246">
    <property type="term" value="F:carbohydrate binding"/>
    <property type="evidence" value="ECO:0007669"/>
    <property type="project" value="UniProtKB-ARBA"/>
</dbReference>
<accession>A0A1N6IXE3</accession>
<protein>
    <submittedName>
        <fullName evidence="6">Monosaccharide ABC transporter substrate-binding protein, CUT2 family</fullName>
    </submittedName>
</protein>
<comment type="similarity">
    <text evidence="2">Belongs to the bacterial solute-binding protein 2 family.</text>
</comment>
<dbReference type="PANTHER" id="PTHR46847">
    <property type="entry name" value="D-ALLOSE-BINDING PERIPLASMIC PROTEIN-RELATED"/>
    <property type="match status" value="1"/>
</dbReference>